<keyword evidence="2" id="KW-1185">Reference proteome</keyword>
<dbReference type="Proteomes" id="UP001189429">
    <property type="component" value="Unassembled WGS sequence"/>
</dbReference>
<proteinExistence type="predicted"/>
<evidence type="ECO:0000313" key="2">
    <source>
        <dbReference type="Proteomes" id="UP001189429"/>
    </source>
</evidence>
<organism evidence="1 2">
    <name type="scientific">Prorocentrum cordatum</name>
    <dbReference type="NCBI Taxonomy" id="2364126"/>
    <lineage>
        <taxon>Eukaryota</taxon>
        <taxon>Sar</taxon>
        <taxon>Alveolata</taxon>
        <taxon>Dinophyceae</taxon>
        <taxon>Prorocentrales</taxon>
        <taxon>Prorocentraceae</taxon>
        <taxon>Prorocentrum</taxon>
    </lineage>
</organism>
<dbReference type="EMBL" id="CAUYUJ010019873">
    <property type="protein sequence ID" value="CAK0894277.1"/>
    <property type="molecule type" value="Genomic_DNA"/>
</dbReference>
<evidence type="ECO:0000313" key="1">
    <source>
        <dbReference type="EMBL" id="CAK0894277.1"/>
    </source>
</evidence>
<comment type="caution">
    <text evidence="1">The sequence shown here is derived from an EMBL/GenBank/DDBJ whole genome shotgun (WGS) entry which is preliminary data.</text>
</comment>
<sequence length="110" mass="12321">MGTATRQRAEKYAMLHQCLAYLLQASGRYAFVSTPAWYLPLVSTLPALARREQVRRDLGQPRVCLRVVWPAVCLDPQDCIAAVHAVWGGSIPGRRARLRLCRGVSDLGMW</sequence>
<accession>A0ABN9X679</accession>
<name>A0ABN9X679_9DINO</name>
<protein>
    <submittedName>
        <fullName evidence="1">Uncharacterized protein</fullName>
    </submittedName>
</protein>
<feature type="non-terminal residue" evidence="1">
    <location>
        <position position="110"/>
    </location>
</feature>
<gene>
    <name evidence="1" type="ORF">PCOR1329_LOCUS73356</name>
</gene>
<reference evidence="1" key="1">
    <citation type="submission" date="2023-10" db="EMBL/GenBank/DDBJ databases">
        <authorList>
            <person name="Chen Y."/>
            <person name="Shah S."/>
            <person name="Dougan E. K."/>
            <person name="Thang M."/>
            <person name="Chan C."/>
        </authorList>
    </citation>
    <scope>NUCLEOTIDE SEQUENCE [LARGE SCALE GENOMIC DNA]</scope>
</reference>